<feature type="region of interest" description="Disordered" evidence="1">
    <location>
        <begin position="1"/>
        <end position="25"/>
    </location>
</feature>
<organism evidence="2 3">
    <name type="scientific">Racocetra fulgida</name>
    <dbReference type="NCBI Taxonomy" id="60492"/>
    <lineage>
        <taxon>Eukaryota</taxon>
        <taxon>Fungi</taxon>
        <taxon>Fungi incertae sedis</taxon>
        <taxon>Mucoromycota</taxon>
        <taxon>Glomeromycotina</taxon>
        <taxon>Glomeromycetes</taxon>
        <taxon>Diversisporales</taxon>
        <taxon>Gigasporaceae</taxon>
        <taxon>Racocetra</taxon>
    </lineage>
</organism>
<proteinExistence type="predicted"/>
<dbReference type="OrthoDB" id="6375174at2759"/>
<keyword evidence="3" id="KW-1185">Reference proteome</keyword>
<comment type="caution">
    <text evidence="2">The sequence shown here is derived from an EMBL/GenBank/DDBJ whole genome shotgun (WGS) entry which is preliminary data.</text>
</comment>
<protein>
    <submittedName>
        <fullName evidence="2">10090_t:CDS:1</fullName>
    </submittedName>
</protein>
<sequence>MSTRQIEKSSSDSAEELENVDDFMSKTSSSIEATLGKFQETVA</sequence>
<accession>A0A9N9ABU0</accession>
<dbReference type="EMBL" id="CAJVPZ010003057">
    <property type="protein sequence ID" value="CAG8523959.1"/>
    <property type="molecule type" value="Genomic_DNA"/>
</dbReference>
<name>A0A9N9ABU0_9GLOM</name>
<reference evidence="2" key="1">
    <citation type="submission" date="2021-06" db="EMBL/GenBank/DDBJ databases">
        <authorList>
            <person name="Kallberg Y."/>
            <person name="Tangrot J."/>
            <person name="Rosling A."/>
        </authorList>
    </citation>
    <scope>NUCLEOTIDE SEQUENCE</scope>
    <source>
        <strain evidence="2">IN212</strain>
    </source>
</reference>
<evidence type="ECO:0000313" key="2">
    <source>
        <dbReference type="EMBL" id="CAG8523959.1"/>
    </source>
</evidence>
<evidence type="ECO:0000313" key="3">
    <source>
        <dbReference type="Proteomes" id="UP000789396"/>
    </source>
</evidence>
<evidence type="ECO:0000256" key="1">
    <source>
        <dbReference type="SAM" id="MobiDB-lite"/>
    </source>
</evidence>
<dbReference type="AlphaFoldDB" id="A0A9N9ABU0"/>
<gene>
    <name evidence="2" type="ORF">RFULGI_LOCUS3486</name>
</gene>
<feature type="compositionally biased region" description="Basic and acidic residues" evidence="1">
    <location>
        <begin position="1"/>
        <end position="10"/>
    </location>
</feature>
<dbReference type="Proteomes" id="UP000789396">
    <property type="component" value="Unassembled WGS sequence"/>
</dbReference>